<dbReference type="RefSeq" id="WP_085865300.1">
    <property type="nucleotide sequence ID" value="NZ_FWFT01000005.1"/>
</dbReference>
<keyword evidence="2" id="KW-1185">Reference proteome</keyword>
<evidence type="ECO:0008006" key="3">
    <source>
        <dbReference type="Google" id="ProtNLM"/>
    </source>
</evidence>
<dbReference type="InterPro" id="IPR029063">
    <property type="entry name" value="SAM-dependent_MTases_sf"/>
</dbReference>
<dbReference type="Gene3D" id="3.40.50.150">
    <property type="entry name" value="Vaccinia Virus protein VP39"/>
    <property type="match status" value="1"/>
</dbReference>
<accession>A0A1Y5T489</accession>
<dbReference type="Proteomes" id="UP000193623">
    <property type="component" value="Unassembled WGS sequence"/>
</dbReference>
<evidence type="ECO:0000313" key="2">
    <source>
        <dbReference type="Proteomes" id="UP000193623"/>
    </source>
</evidence>
<dbReference type="AlphaFoldDB" id="A0A1Y5T489"/>
<reference evidence="1 2" key="1">
    <citation type="submission" date="2017-03" db="EMBL/GenBank/DDBJ databases">
        <authorList>
            <person name="Afonso C.L."/>
            <person name="Miller P.J."/>
            <person name="Scott M.A."/>
            <person name="Spackman E."/>
            <person name="Goraichik I."/>
            <person name="Dimitrov K.M."/>
            <person name="Suarez D.L."/>
            <person name="Swayne D.E."/>
        </authorList>
    </citation>
    <scope>NUCLEOTIDE SEQUENCE [LARGE SCALE GENOMIC DNA]</scope>
    <source>
        <strain evidence="1 2">CECT 8397</strain>
    </source>
</reference>
<proteinExistence type="predicted"/>
<sequence length="358" mass="39759">MTPLAVDVIDFMASFGDLPPEDTADLRALAEASTSLEDLVASVRNDRRFAWAVSQDFHLPAGLGLNDHLFCTDHIDPNATAADGYVTDCFGIRTQTDTATKWAPLDGTVQPWTFRGCFEHDAMEWFALLDSIRVSKPNDTFHIMELGAGWGPWITAGAVFAKRQGLSNIHVTAVEGDRQRFEFITRHRKDNGVDDVPLTAHHAVVGPFDGTALFPVLPDSTHDMGFAAIFDRDDPATIGKDYRGAHREHIKVASKGLPGLLKDGPIVDFLHVDIQNSEAMVIAAALDELDQFCRRMYVATHSRSVEWEVAQSLMGRGWVLMKEKACEMHFGDAYTQTGRTWPLVLKDGAQYWRNPAFD</sequence>
<protein>
    <recommendedName>
        <fullName evidence="3">Methyltransferase FkbM domain-containing protein</fullName>
    </recommendedName>
</protein>
<name>A0A1Y5T489_9RHOB</name>
<dbReference type="SUPFAM" id="SSF53335">
    <property type="entry name" value="S-adenosyl-L-methionine-dependent methyltransferases"/>
    <property type="match status" value="1"/>
</dbReference>
<gene>
    <name evidence="1" type="ORF">PSJ8397_02913</name>
</gene>
<organism evidence="1 2">
    <name type="scientific">Pseudooctadecabacter jejudonensis</name>
    <dbReference type="NCBI Taxonomy" id="1391910"/>
    <lineage>
        <taxon>Bacteria</taxon>
        <taxon>Pseudomonadati</taxon>
        <taxon>Pseudomonadota</taxon>
        <taxon>Alphaproteobacteria</taxon>
        <taxon>Rhodobacterales</taxon>
        <taxon>Paracoccaceae</taxon>
        <taxon>Pseudooctadecabacter</taxon>
    </lineage>
</organism>
<dbReference type="EMBL" id="FWFT01000005">
    <property type="protein sequence ID" value="SLN55411.1"/>
    <property type="molecule type" value="Genomic_DNA"/>
</dbReference>
<dbReference type="OrthoDB" id="7567573at2"/>
<evidence type="ECO:0000313" key="1">
    <source>
        <dbReference type="EMBL" id="SLN55411.1"/>
    </source>
</evidence>